<sequence>MEVASTRTTASGVPSQDDSAPRLPTEICGRIIDHLAAGLVLYYRDLAGDPNLLALRSCALVCRDWYFHTWYHLRRRVHLRDRNDVLSLSRTLRERPRLRGVVRQVVISGHTSGQRSVIQHLGTFTAMLAGKLPELWRITIEDAELTIGSMRMEDFGYLAAFHLIHTLNIVNVNVPSIARLAGLISALPGLTNLWCINVDCLQKLSVSPVSLPLNSASLELLDVIWVAPAIQDLLGRISQASRLRILRLGVDEDLTLSSAGSRSQTLLNASAASVEVLILEFDPDSFVDRGSDSLGSAVERHLNLSRHESLWRLRIVLYHPFVAWSWIPHIISRIPSKHLMAISVLFFIGTDHAADDLDGAVTMMVEDGILASATLATTGPRLKN</sequence>
<organism evidence="2 3">
    <name type="scientific">Rhodofomes roseus</name>
    <dbReference type="NCBI Taxonomy" id="34475"/>
    <lineage>
        <taxon>Eukaryota</taxon>
        <taxon>Fungi</taxon>
        <taxon>Dikarya</taxon>
        <taxon>Basidiomycota</taxon>
        <taxon>Agaricomycotina</taxon>
        <taxon>Agaricomycetes</taxon>
        <taxon>Polyporales</taxon>
        <taxon>Rhodofomes</taxon>
    </lineage>
</organism>
<feature type="region of interest" description="Disordered" evidence="1">
    <location>
        <begin position="1"/>
        <end position="21"/>
    </location>
</feature>
<gene>
    <name evidence="2" type="ORF">C8Q71DRAFT_57134</name>
</gene>
<dbReference type="GeneID" id="72000168"/>
<keyword evidence="3" id="KW-1185">Reference proteome</keyword>
<accession>A0ABQ8KG39</accession>
<dbReference type="EMBL" id="JADCUA010000010">
    <property type="protein sequence ID" value="KAH9836743.1"/>
    <property type="molecule type" value="Genomic_DNA"/>
</dbReference>
<comment type="caution">
    <text evidence="2">The sequence shown here is derived from an EMBL/GenBank/DDBJ whole genome shotgun (WGS) entry which is preliminary data.</text>
</comment>
<name>A0ABQ8KG39_9APHY</name>
<reference evidence="2 3" key="1">
    <citation type="journal article" date="2021" name="Environ. Microbiol.">
        <title>Gene family expansions and transcriptome signatures uncover fungal adaptations to wood decay.</title>
        <authorList>
            <person name="Hage H."/>
            <person name="Miyauchi S."/>
            <person name="Viragh M."/>
            <person name="Drula E."/>
            <person name="Min B."/>
            <person name="Chaduli D."/>
            <person name="Navarro D."/>
            <person name="Favel A."/>
            <person name="Norest M."/>
            <person name="Lesage-Meessen L."/>
            <person name="Balint B."/>
            <person name="Merenyi Z."/>
            <person name="de Eugenio L."/>
            <person name="Morin E."/>
            <person name="Martinez A.T."/>
            <person name="Baldrian P."/>
            <person name="Stursova M."/>
            <person name="Martinez M.J."/>
            <person name="Novotny C."/>
            <person name="Magnuson J.K."/>
            <person name="Spatafora J.W."/>
            <person name="Maurice S."/>
            <person name="Pangilinan J."/>
            <person name="Andreopoulos W."/>
            <person name="LaButti K."/>
            <person name="Hundley H."/>
            <person name="Na H."/>
            <person name="Kuo A."/>
            <person name="Barry K."/>
            <person name="Lipzen A."/>
            <person name="Henrissat B."/>
            <person name="Riley R."/>
            <person name="Ahrendt S."/>
            <person name="Nagy L.G."/>
            <person name="Grigoriev I.V."/>
            <person name="Martin F."/>
            <person name="Rosso M.N."/>
        </authorList>
    </citation>
    <scope>NUCLEOTIDE SEQUENCE [LARGE SCALE GENOMIC DNA]</scope>
    <source>
        <strain evidence="2 3">CIRM-BRFM 1785</strain>
    </source>
</reference>
<proteinExistence type="predicted"/>
<evidence type="ECO:0000313" key="2">
    <source>
        <dbReference type="EMBL" id="KAH9836743.1"/>
    </source>
</evidence>
<protein>
    <recommendedName>
        <fullName evidence="4">F-box domain-containing protein</fullName>
    </recommendedName>
</protein>
<evidence type="ECO:0000256" key="1">
    <source>
        <dbReference type="SAM" id="MobiDB-lite"/>
    </source>
</evidence>
<feature type="compositionally biased region" description="Polar residues" evidence="1">
    <location>
        <begin position="1"/>
        <end position="18"/>
    </location>
</feature>
<evidence type="ECO:0000313" key="3">
    <source>
        <dbReference type="Proteomes" id="UP000814176"/>
    </source>
</evidence>
<evidence type="ECO:0008006" key="4">
    <source>
        <dbReference type="Google" id="ProtNLM"/>
    </source>
</evidence>
<dbReference type="Proteomes" id="UP000814176">
    <property type="component" value="Unassembled WGS sequence"/>
</dbReference>
<dbReference type="RefSeq" id="XP_047778981.1">
    <property type="nucleotide sequence ID" value="XM_047919436.1"/>
</dbReference>